<dbReference type="Proteomes" id="UP000198902">
    <property type="component" value="Unassembled WGS sequence"/>
</dbReference>
<protein>
    <submittedName>
        <fullName evidence="1">Uncharacterized protein</fullName>
    </submittedName>
</protein>
<sequence length="118" mass="13001">MVDGILLDASHLKGKVKGGRAGAEIAGMSYIGYELAVTERSIHVYGDHCNADIQDEEFRYLVVPLDSVRGIELKDLSDRGRCLQIHGPDDGVTLFSENQTSLSKNLKRVFLLLSRLLA</sequence>
<accession>A0A0D6JWQ9</accession>
<evidence type="ECO:0000313" key="2">
    <source>
        <dbReference type="Proteomes" id="UP000198902"/>
    </source>
</evidence>
<evidence type="ECO:0000313" key="1">
    <source>
        <dbReference type="EMBL" id="CQR53294.1"/>
    </source>
</evidence>
<name>A0A0D6JWQ9_9EURY</name>
<keyword evidence="2" id="KW-1185">Reference proteome</keyword>
<organism evidence="1 2">
    <name type="scientific">Haloferax massiliensis</name>
    <dbReference type="NCBI Taxonomy" id="1476858"/>
    <lineage>
        <taxon>Archaea</taxon>
        <taxon>Methanobacteriati</taxon>
        <taxon>Methanobacteriota</taxon>
        <taxon>Stenosarchaea group</taxon>
        <taxon>Halobacteria</taxon>
        <taxon>Halobacteriales</taxon>
        <taxon>Haloferacaceae</taxon>
        <taxon>Haloferax</taxon>
    </lineage>
</organism>
<reference evidence="2" key="1">
    <citation type="submission" date="2015-03" db="EMBL/GenBank/DDBJ databases">
        <authorList>
            <person name="Urmite Genomes"/>
        </authorList>
    </citation>
    <scope>NUCLEOTIDE SEQUENCE [LARGE SCALE GENOMIC DNA]</scope>
    <source>
        <strain evidence="2">Arc-Hr</strain>
    </source>
</reference>
<proteinExistence type="predicted"/>
<dbReference type="OrthoDB" id="289802at2157"/>
<dbReference type="RefSeq" id="WP_089781251.1">
    <property type="nucleotide sequence ID" value="NZ_CABLRR010000005.1"/>
</dbReference>
<gene>
    <name evidence="1" type="ORF">BN996_03564</name>
</gene>
<dbReference type="AlphaFoldDB" id="A0A0D6JWQ9"/>
<dbReference type="EMBL" id="CSTE01000005">
    <property type="protein sequence ID" value="CQR53294.1"/>
    <property type="molecule type" value="Genomic_DNA"/>
</dbReference>